<comment type="caution">
    <text evidence="1">The sequence shown here is derived from an EMBL/GenBank/DDBJ whole genome shotgun (WGS) entry which is preliminary data.</text>
</comment>
<name>A0A212DAR2_CEREH</name>
<sequence>MTVGVRAWIGLHGVSSLSLPGTEVALAPLDGGFAIRLEEQKGGGHLPTGCLIRSLIQQSLRFPYPEPSSRIACSLKVTPERGAVKTAMGGGWVSQPRVPATPVQSSTSFQDSCHQVYLALPPVSPSTGTPKLSLVIVTLSDTLPPFFFLSRFTSGLDMFYSCTYISFFLSRECKTPGSCGAGMYSLVNEMHLLRSLRFLD</sequence>
<protein>
    <submittedName>
        <fullName evidence="1">OAS2</fullName>
    </submittedName>
</protein>
<dbReference type="EMBL" id="MKHE01000005">
    <property type="protein sequence ID" value="OWK15337.1"/>
    <property type="molecule type" value="Genomic_DNA"/>
</dbReference>
<evidence type="ECO:0000313" key="2">
    <source>
        <dbReference type="Proteomes" id="UP000242450"/>
    </source>
</evidence>
<gene>
    <name evidence="1" type="ORF">Celaphus_00000268</name>
</gene>
<evidence type="ECO:0000313" key="1">
    <source>
        <dbReference type="EMBL" id="OWK15337.1"/>
    </source>
</evidence>
<reference evidence="1 2" key="1">
    <citation type="journal article" date="2018" name="Mol. Genet. Genomics">
        <title>The red deer Cervus elaphus genome CerEla1.0: sequencing, annotating, genes, and chromosomes.</title>
        <authorList>
            <person name="Bana N.A."/>
            <person name="Nyiri A."/>
            <person name="Nagy J."/>
            <person name="Frank K."/>
            <person name="Nagy T."/>
            <person name="Steger V."/>
            <person name="Schiller M."/>
            <person name="Lakatos P."/>
            <person name="Sugar L."/>
            <person name="Horn P."/>
            <person name="Barta E."/>
            <person name="Orosz L."/>
        </authorList>
    </citation>
    <scope>NUCLEOTIDE SEQUENCE [LARGE SCALE GENOMIC DNA]</scope>
    <source>
        <strain evidence="1">Hungarian</strain>
    </source>
</reference>
<proteinExistence type="predicted"/>
<accession>A0A212DAR2</accession>
<dbReference type="AlphaFoldDB" id="A0A212DAR2"/>
<keyword evidence="2" id="KW-1185">Reference proteome</keyword>
<organism evidence="1 2">
    <name type="scientific">Cervus elaphus hippelaphus</name>
    <name type="common">European red deer</name>
    <dbReference type="NCBI Taxonomy" id="46360"/>
    <lineage>
        <taxon>Eukaryota</taxon>
        <taxon>Metazoa</taxon>
        <taxon>Chordata</taxon>
        <taxon>Craniata</taxon>
        <taxon>Vertebrata</taxon>
        <taxon>Euteleostomi</taxon>
        <taxon>Mammalia</taxon>
        <taxon>Eutheria</taxon>
        <taxon>Laurasiatheria</taxon>
        <taxon>Artiodactyla</taxon>
        <taxon>Ruminantia</taxon>
        <taxon>Pecora</taxon>
        <taxon>Cervidae</taxon>
        <taxon>Cervinae</taxon>
        <taxon>Cervus</taxon>
    </lineage>
</organism>
<dbReference type="Proteomes" id="UP000242450">
    <property type="component" value="Chromosome 5"/>
</dbReference>